<organism evidence="7 8">
    <name type="scientific">Agromyces lapidis</name>
    <dbReference type="NCBI Taxonomy" id="279574"/>
    <lineage>
        <taxon>Bacteria</taxon>
        <taxon>Bacillati</taxon>
        <taxon>Actinomycetota</taxon>
        <taxon>Actinomycetes</taxon>
        <taxon>Micrococcales</taxon>
        <taxon>Microbacteriaceae</taxon>
        <taxon>Agromyces</taxon>
    </lineage>
</organism>
<dbReference type="PANTHER" id="PTHR46566:SF5">
    <property type="entry name" value="1-PHOSPHOFRUCTOKINASE"/>
    <property type="match status" value="1"/>
</dbReference>
<proteinExistence type="inferred from homology"/>
<dbReference type="SUPFAM" id="SSF53613">
    <property type="entry name" value="Ribokinase-like"/>
    <property type="match status" value="1"/>
</dbReference>
<evidence type="ECO:0000256" key="3">
    <source>
        <dbReference type="ARBA" id="ARBA00022741"/>
    </source>
</evidence>
<dbReference type="Pfam" id="PF00294">
    <property type="entry name" value="PfkB"/>
    <property type="match status" value="1"/>
</dbReference>
<comment type="similarity">
    <text evidence="1">Belongs to the carbohydrate kinase PfkB family.</text>
</comment>
<comment type="caution">
    <text evidence="7">The sequence shown here is derived from an EMBL/GenBank/DDBJ whole genome shotgun (WGS) entry which is preliminary data.</text>
</comment>
<keyword evidence="3" id="KW-0547">Nucleotide-binding</keyword>
<evidence type="ECO:0000313" key="8">
    <source>
        <dbReference type="Proteomes" id="UP001589667"/>
    </source>
</evidence>
<sequence length="332" mass="33361">MILTVTPNPAEDLTWHLAELRPGETHRVPTGVSRAGGKGLNVARVLAAEGHEVLALSTAGGAAGARLAADLERSGIPHRLVPVQGETRRSLALVDEASGETTILNEHGARLADDEARTLLAEAARLGRRAQAVVISGSLPPGFGPDELAGLVAELVAAGTPVIVDTSGPGLLASARAGATVLKPNRDELAEVTGDDDPVAGGRALLEAGARMVLVSLGTEGLLVLSHADRSDGVRARLPQPLHGNATGAGDAAVAAIAAAVAAMPSLASDPGPEGVGARTALARRATAWSASAVLMPLAGALSPDHARLEAEVVVTGHPDSSAPNTDPRTTA</sequence>
<dbReference type="InterPro" id="IPR002173">
    <property type="entry name" value="Carboh/pur_kinase_PfkB_CS"/>
</dbReference>
<dbReference type="RefSeq" id="WP_157423305.1">
    <property type="nucleotide sequence ID" value="NZ_BAAANI010000006.1"/>
</dbReference>
<evidence type="ECO:0000256" key="2">
    <source>
        <dbReference type="ARBA" id="ARBA00022679"/>
    </source>
</evidence>
<protein>
    <submittedName>
        <fullName evidence="7">1-phosphofructokinase family hexose kinase</fullName>
    </submittedName>
</protein>
<accession>A0ABV5SPY7</accession>
<dbReference type="EMBL" id="JBHMBL010000001">
    <property type="protein sequence ID" value="MFB9641752.1"/>
    <property type="molecule type" value="Genomic_DNA"/>
</dbReference>
<keyword evidence="8" id="KW-1185">Reference proteome</keyword>
<keyword evidence="5" id="KW-0067">ATP-binding</keyword>
<dbReference type="InterPro" id="IPR029056">
    <property type="entry name" value="Ribokinase-like"/>
</dbReference>
<dbReference type="Gene3D" id="3.40.1190.20">
    <property type="match status" value="1"/>
</dbReference>
<evidence type="ECO:0000256" key="5">
    <source>
        <dbReference type="ARBA" id="ARBA00022840"/>
    </source>
</evidence>
<dbReference type="InterPro" id="IPR017583">
    <property type="entry name" value="Tagatose/fructose_Pkinase"/>
</dbReference>
<keyword evidence="4" id="KW-0418">Kinase</keyword>
<dbReference type="Proteomes" id="UP001589667">
    <property type="component" value="Unassembled WGS sequence"/>
</dbReference>
<gene>
    <name evidence="7" type="ORF">ACFFQV_05535</name>
</gene>
<feature type="domain" description="Carbohydrate kinase PfkB" evidence="6">
    <location>
        <begin position="20"/>
        <end position="263"/>
    </location>
</feature>
<evidence type="ECO:0000256" key="1">
    <source>
        <dbReference type="ARBA" id="ARBA00010688"/>
    </source>
</evidence>
<dbReference type="PROSITE" id="PS00583">
    <property type="entry name" value="PFKB_KINASES_1"/>
    <property type="match status" value="1"/>
</dbReference>
<reference evidence="7 8" key="1">
    <citation type="submission" date="2024-09" db="EMBL/GenBank/DDBJ databases">
        <authorList>
            <person name="Sun Q."/>
            <person name="Mori K."/>
        </authorList>
    </citation>
    <scope>NUCLEOTIDE SEQUENCE [LARGE SCALE GENOMIC DNA]</scope>
    <source>
        <strain evidence="7 8">JCM 14321</strain>
    </source>
</reference>
<name>A0ABV5SPY7_9MICO</name>
<dbReference type="InterPro" id="IPR011611">
    <property type="entry name" value="PfkB_dom"/>
</dbReference>
<evidence type="ECO:0000256" key="4">
    <source>
        <dbReference type="ARBA" id="ARBA00022777"/>
    </source>
</evidence>
<evidence type="ECO:0000259" key="6">
    <source>
        <dbReference type="Pfam" id="PF00294"/>
    </source>
</evidence>
<dbReference type="PANTHER" id="PTHR46566">
    <property type="entry name" value="1-PHOSPHOFRUCTOKINASE-RELATED"/>
    <property type="match status" value="1"/>
</dbReference>
<keyword evidence="2" id="KW-0808">Transferase</keyword>
<evidence type="ECO:0000313" key="7">
    <source>
        <dbReference type="EMBL" id="MFB9641752.1"/>
    </source>
</evidence>
<dbReference type="NCBIfam" id="TIGR03168">
    <property type="entry name" value="1-PFK"/>
    <property type="match status" value="1"/>
</dbReference>